<sequence>MGMTLTEKVMARNSGRESVSPGEIVEAAVNVAMLHDVGTPGVQEPLKALGVSTIPSALEVVIIQDHFVPAPTVKAAENIKLTQEYGERMGIENYYGVGRGGICHQVMPEKGHVRPGEIIIGTDSHTTTYGAFGALGTGVGVTDMAIVLGLGKLWLRVPGTVRVEITGVLGPAVSAKDVALMLLKEFGEDGLLYDSVELVGPAIDSLSMDSRMCLCDMAVEMGAKFAVVPPDEKTRRYLQGRTRKPFSEFHSDPDARFERSFQFDVSNLKPLVAIPHSPSNVEELDRIGSVSIDQAFLVSCTNGRLEDLRIAAGILKGKKVHPRVRLIVAPASRDVYLQALDEGLIRTFVEAEGTVTPPTCGACVGGHLGLLASGEVCISSSNRNFRGRMGSKDAAVYLASPATVAASALAGKIVPACRAKRRGAGRDPREVLS</sequence>
<dbReference type="InterPro" id="IPR006251">
    <property type="entry name" value="Homoacnase/IPMdehydase_lsu"/>
</dbReference>
<dbReference type="PANTHER" id="PTHR43822:SF2">
    <property type="entry name" value="HOMOACONITASE, MITOCHONDRIAL"/>
    <property type="match status" value="1"/>
</dbReference>
<dbReference type="Pfam" id="PF00330">
    <property type="entry name" value="Aconitase"/>
    <property type="match status" value="2"/>
</dbReference>
<dbReference type="SUPFAM" id="SSF53732">
    <property type="entry name" value="Aconitase iron-sulfur domain"/>
    <property type="match status" value="1"/>
</dbReference>
<dbReference type="GO" id="GO:0009098">
    <property type="term" value="P:L-leucine biosynthetic process"/>
    <property type="evidence" value="ECO:0007669"/>
    <property type="project" value="UniProtKB-UniRule"/>
</dbReference>
<comment type="subunit">
    <text evidence="8">Heterodimer of LeuC and LeuD.</text>
</comment>
<comment type="caution">
    <text evidence="10">The sequence shown here is derived from an EMBL/GenBank/DDBJ whole genome shotgun (WGS) entry which is preliminary data.</text>
</comment>
<comment type="pathway">
    <text evidence="8">Amino-acid biosynthesis; L-leucine biosynthesis; L-leucine from 3-methyl-2-oxobutanoate: step 2/4.</text>
</comment>
<keyword evidence="3 8" id="KW-0479">Metal-binding</keyword>
<dbReference type="PANTHER" id="PTHR43822">
    <property type="entry name" value="HOMOACONITASE, MITOCHONDRIAL-RELATED"/>
    <property type="match status" value="1"/>
</dbReference>
<comment type="similarity">
    <text evidence="8">Belongs to the aconitase/IPM isomerase family. LeuC type 2 subfamily.</text>
</comment>
<name>A0A932GMM1_UNCTE</name>
<keyword evidence="2 8" id="KW-0004">4Fe-4S</keyword>
<keyword evidence="7 8" id="KW-0100">Branched-chain amino acid biosynthesis</keyword>
<dbReference type="InterPro" id="IPR011826">
    <property type="entry name" value="HAcnase/IPMdehydase_lsu_prok"/>
</dbReference>
<organism evidence="10 11">
    <name type="scientific">Tectimicrobiota bacterium</name>
    <dbReference type="NCBI Taxonomy" id="2528274"/>
    <lineage>
        <taxon>Bacteria</taxon>
        <taxon>Pseudomonadati</taxon>
        <taxon>Nitrospinota/Tectimicrobiota group</taxon>
        <taxon>Candidatus Tectimicrobiota</taxon>
    </lineage>
</organism>
<feature type="domain" description="Aconitase/3-isopropylmalate dehydratase large subunit alpha/beta/alpha" evidence="9">
    <location>
        <begin position="60"/>
        <end position="285"/>
    </location>
</feature>
<evidence type="ECO:0000256" key="1">
    <source>
        <dbReference type="ARBA" id="ARBA00022430"/>
    </source>
</evidence>
<evidence type="ECO:0000256" key="5">
    <source>
        <dbReference type="ARBA" id="ARBA00023014"/>
    </source>
</evidence>
<dbReference type="Gene3D" id="3.30.499.10">
    <property type="entry name" value="Aconitase, domain 3"/>
    <property type="match status" value="2"/>
</dbReference>
<evidence type="ECO:0000313" key="11">
    <source>
        <dbReference type="Proteomes" id="UP000741360"/>
    </source>
</evidence>
<evidence type="ECO:0000256" key="8">
    <source>
        <dbReference type="HAMAP-Rule" id="MF_01027"/>
    </source>
</evidence>
<evidence type="ECO:0000313" key="10">
    <source>
        <dbReference type="EMBL" id="MBI3013650.1"/>
    </source>
</evidence>
<dbReference type="InterPro" id="IPR050067">
    <property type="entry name" value="IPM_dehydratase_rel_enz"/>
</dbReference>
<dbReference type="NCBIfam" id="TIGR02086">
    <property type="entry name" value="IPMI_arch"/>
    <property type="match status" value="1"/>
</dbReference>
<reference evidence="10" key="1">
    <citation type="submission" date="2020-07" db="EMBL/GenBank/DDBJ databases">
        <title>Huge and variable diversity of episymbiotic CPR bacteria and DPANN archaea in groundwater ecosystems.</title>
        <authorList>
            <person name="He C.Y."/>
            <person name="Keren R."/>
            <person name="Whittaker M."/>
            <person name="Farag I.F."/>
            <person name="Doudna J."/>
            <person name="Cate J.H.D."/>
            <person name="Banfield J.F."/>
        </authorList>
    </citation>
    <scope>NUCLEOTIDE SEQUENCE</scope>
    <source>
        <strain evidence="10">NC_groundwater_717_Ag_S-0.2um_59_8</strain>
    </source>
</reference>
<evidence type="ECO:0000256" key="4">
    <source>
        <dbReference type="ARBA" id="ARBA00023004"/>
    </source>
</evidence>
<feature type="binding site" evidence="8">
    <location>
        <position position="363"/>
    </location>
    <ligand>
        <name>[4Fe-4S] cluster</name>
        <dbReference type="ChEBI" id="CHEBI:49883"/>
    </ligand>
</feature>
<keyword evidence="8" id="KW-0028">Amino-acid biosynthesis</keyword>
<dbReference type="Proteomes" id="UP000741360">
    <property type="component" value="Unassembled WGS sequence"/>
</dbReference>
<dbReference type="CDD" id="cd01583">
    <property type="entry name" value="IPMI"/>
    <property type="match status" value="1"/>
</dbReference>
<dbReference type="InterPro" id="IPR015931">
    <property type="entry name" value="Acnase/IPM_dHydase_lsu_aba_1/3"/>
</dbReference>
<evidence type="ECO:0000256" key="6">
    <source>
        <dbReference type="ARBA" id="ARBA00023239"/>
    </source>
</evidence>
<dbReference type="GO" id="GO:0003861">
    <property type="term" value="F:3-isopropylmalate dehydratase activity"/>
    <property type="evidence" value="ECO:0007669"/>
    <property type="project" value="UniProtKB-UniRule"/>
</dbReference>
<dbReference type="EC" id="4.2.1.33" evidence="8"/>
<keyword evidence="1 8" id="KW-0432">Leucine biosynthesis</keyword>
<dbReference type="HAMAP" id="MF_01027">
    <property type="entry name" value="LeuC_type2"/>
    <property type="match status" value="1"/>
</dbReference>
<dbReference type="InterPro" id="IPR036008">
    <property type="entry name" value="Aconitase_4Fe-4S_dom"/>
</dbReference>
<keyword evidence="5 8" id="KW-0411">Iron-sulfur</keyword>
<evidence type="ECO:0000259" key="9">
    <source>
        <dbReference type="Pfam" id="PF00330"/>
    </source>
</evidence>
<keyword evidence="4 8" id="KW-0408">Iron</keyword>
<evidence type="ECO:0000256" key="7">
    <source>
        <dbReference type="ARBA" id="ARBA00023304"/>
    </source>
</evidence>
<comment type="function">
    <text evidence="8">Catalyzes the isomerization between 2-isopropylmalate and 3-isopropylmalate, via the formation of 2-isopropylmaleate.</text>
</comment>
<dbReference type="InterPro" id="IPR033941">
    <property type="entry name" value="IPMI_cat"/>
</dbReference>
<dbReference type="PROSITE" id="PS00450">
    <property type="entry name" value="ACONITASE_1"/>
    <property type="match status" value="1"/>
</dbReference>
<dbReference type="PRINTS" id="PR00415">
    <property type="entry name" value="ACONITASE"/>
</dbReference>
<dbReference type="InterPro" id="IPR018136">
    <property type="entry name" value="Aconitase_4Fe-4S_BS"/>
</dbReference>
<gene>
    <name evidence="8" type="primary">leuC</name>
    <name evidence="10" type="ORF">HYY65_00990</name>
</gene>
<proteinExistence type="inferred from homology"/>
<protein>
    <recommendedName>
        <fullName evidence="8">3-isopropylmalate dehydratase large subunit</fullName>
        <ecNumber evidence="8">4.2.1.33</ecNumber>
    </recommendedName>
    <alternativeName>
        <fullName evidence="8">Alpha-IPM isomerase</fullName>
        <shortName evidence="8">IPMI</shortName>
    </alternativeName>
    <alternativeName>
        <fullName evidence="8">Isopropylmalate isomerase</fullName>
    </alternativeName>
</protein>
<evidence type="ECO:0000256" key="2">
    <source>
        <dbReference type="ARBA" id="ARBA00022485"/>
    </source>
</evidence>
<feature type="domain" description="Aconitase/3-isopropylmalate dehydratase large subunit alpha/beta/alpha" evidence="9">
    <location>
        <begin position="286"/>
        <end position="411"/>
    </location>
</feature>
<dbReference type="NCBIfam" id="NF001614">
    <property type="entry name" value="PRK00402.1"/>
    <property type="match status" value="1"/>
</dbReference>
<comment type="cofactor">
    <cofactor evidence="8">
        <name>[4Fe-4S] cluster</name>
        <dbReference type="ChEBI" id="CHEBI:49883"/>
    </cofactor>
    <text evidence="8">Binds 1 [4Fe-4S] cluster per subunit.</text>
</comment>
<comment type="catalytic activity">
    <reaction evidence="8">
        <text>(2R,3S)-3-isopropylmalate = (2S)-2-isopropylmalate</text>
        <dbReference type="Rhea" id="RHEA:32287"/>
        <dbReference type="ChEBI" id="CHEBI:1178"/>
        <dbReference type="ChEBI" id="CHEBI:35121"/>
        <dbReference type="EC" id="4.2.1.33"/>
    </reaction>
</comment>
<dbReference type="GO" id="GO:0046872">
    <property type="term" value="F:metal ion binding"/>
    <property type="evidence" value="ECO:0007669"/>
    <property type="project" value="UniProtKB-KW"/>
</dbReference>
<evidence type="ECO:0000256" key="3">
    <source>
        <dbReference type="ARBA" id="ARBA00022723"/>
    </source>
</evidence>
<feature type="binding site" evidence="8">
    <location>
        <position position="300"/>
    </location>
    <ligand>
        <name>[4Fe-4S] cluster</name>
        <dbReference type="ChEBI" id="CHEBI:49883"/>
    </ligand>
</feature>
<dbReference type="NCBIfam" id="TIGR01343">
    <property type="entry name" value="hacA_fam"/>
    <property type="match status" value="1"/>
</dbReference>
<dbReference type="InterPro" id="IPR001030">
    <property type="entry name" value="Acoase/IPM_deHydtase_lsu_aba"/>
</dbReference>
<keyword evidence="6 8" id="KW-0456">Lyase</keyword>
<accession>A0A932GMM1</accession>
<dbReference type="AlphaFoldDB" id="A0A932GMM1"/>
<dbReference type="GO" id="GO:0051539">
    <property type="term" value="F:4 iron, 4 sulfur cluster binding"/>
    <property type="evidence" value="ECO:0007669"/>
    <property type="project" value="UniProtKB-KW"/>
</dbReference>
<dbReference type="EMBL" id="JACPSX010000016">
    <property type="protein sequence ID" value="MBI3013650.1"/>
    <property type="molecule type" value="Genomic_DNA"/>
</dbReference>
<feature type="binding site" evidence="8">
    <location>
        <position position="360"/>
    </location>
    <ligand>
        <name>[4Fe-4S] cluster</name>
        <dbReference type="ChEBI" id="CHEBI:49883"/>
    </ligand>
</feature>